<gene>
    <name evidence="2" type="ORF">SAMN04488567_1718</name>
</gene>
<evidence type="ECO:0000313" key="3">
    <source>
        <dbReference type="Proteomes" id="UP000198922"/>
    </source>
</evidence>
<accession>A0A1G7D029</accession>
<evidence type="ECO:0000256" key="1">
    <source>
        <dbReference type="SAM" id="SignalP"/>
    </source>
</evidence>
<dbReference type="AlphaFoldDB" id="A0A1G7D029"/>
<proteinExistence type="predicted"/>
<dbReference type="EMBL" id="FNAT01000002">
    <property type="protein sequence ID" value="SDE44823.1"/>
    <property type="molecule type" value="Genomic_DNA"/>
</dbReference>
<protein>
    <submittedName>
        <fullName evidence="2">Uncharacterized protein</fullName>
    </submittedName>
</protein>
<organism evidence="2 3">
    <name type="scientific">Limimaricola pyoseonensis</name>
    <dbReference type="NCBI Taxonomy" id="521013"/>
    <lineage>
        <taxon>Bacteria</taxon>
        <taxon>Pseudomonadati</taxon>
        <taxon>Pseudomonadota</taxon>
        <taxon>Alphaproteobacteria</taxon>
        <taxon>Rhodobacterales</taxon>
        <taxon>Paracoccaceae</taxon>
        <taxon>Limimaricola</taxon>
    </lineage>
</organism>
<dbReference type="RefSeq" id="WP_131802625.1">
    <property type="nucleotide sequence ID" value="NZ_FNAT01000002.1"/>
</dbReference>
<sequence>MASMFKLFGALGVAVTLAACGASPGERAATGALAGAAAAELTGEDAVTGALVGGAIGGIAPCVTNPNARGCY</sequence>
<feature type="chain" id="PRO_5011660651" evidence="1">
    <location>
        <begin position="29"/>
        <end position="72"/>
    </location>
</feature>
<dbReference type="Proteomes" id="UP000198922">
    <property type="component" value="Unassembled WGS sequence"/>
</dbReference>
<evidence type="ECO:0000313" key="2">
    <source>
        <dbReference type="EMBL" id="SDE44823.1"/>
    </source>
</evidence>
<reference evidence="3" key="1">
    <citation type="submission" date="2016-10" db="EMBL/GenBank/DDBJ databases">
        <authorList>
            <person name="Varghese N."/>
            <person name="Submissions S."/>
        </authorList>
    </citation>
    <scope>NUCLEOTIDE SEQUENCE [LARGE SCALE GENOMIC DNA]</scope>
    <source>
        <strain evidence="3">DSM 21424</strain>
    </source>
</reference>
<dbReference type="PROSITE" id="PS51257">
    <property type="entry name" value="PROKAR_LIPOPROTEIN"/>
    <property type="match status" value="1"/>
</dbReference>
<feature type="signal peptide" evidence="1">
    <location>
        <begin position="1"/>
        <end position="28"/>
    </location>
</feature>
<name>A0A1G7D029_9RHOB</name>
<keyword evidence="3" id="KW-1185">Reference proteome</keyword>
<keyword evidence="1" id="KW-0732">Signal</keyword>